<evidence type="ECO:0000313" key="8">
    <source>
        <dbReference type="Proteomes" id="UP000469462"/>
    </source>
</evidence>
<protein>
    <recommendedName>
        <fullName evidence="2">serine O-acetyltransferase</fullName>
        <ecNumber evidence="2">2.3.1.30</ecNumber>
    </recommendedName>
</protein>
<dbReference type="InterPro" id="IPR053376">
    <property type="entry name" value="Serine_acetyltransferase"/>
</dbReference>
<dbReference type="RefSeq" id="WP_139689208.1">
    <property type="nucleotide sequence ID" value="NZ_WEHW01000005.1"/>
</dbReference>
<dbReference type="EMBL" id="WEHW01000005">
    <property type="protein sequence ID" value="KAB7652273.1"/>
    <property type="molecule type" value="Genomic_DNA"/>
</dbReference>
<dbReference type="GO" id="GO:0006535">
    <property type="term" value="P:cysteine biosynthetic process from serine"/>
    <property type="evidence" value="ECO:0007669"/>
    <property type="project" value="InterPro"/>
</dbReference>
<evidence type="ECO:0000256" key="4">
    <source>
        <dbReference type="ARBA" id="ARBA00022679"/>
    </source>
</evidence>
<dbReference type="InterPro" id="IPR005881">
    <property type="entry name" value="Ser_O-AcTrfase"/>
</dbReference>
<keyword evidence="3" id="KW-0028">Amino-acid biosynthesis</keyword>
<comment type="similarity">
    <text evidence="1">Belongs to the transferase hexapeptide repeat family.</text>
</comment>
<sequence>MISDARELIETIREKDPAAHSTLEIFFSYPGFHAVVIHRAAHWCWLQGWESFSRWVSHVGRFLTGIEIHPGAKIGRRVFIDHGMGVVIGETAEVGDDCTIYHGVTLGGTSLTKGAKRHPTLEEGVVVGAGAKVLGSFTVGAGAQIGSNAVVVKPVPAGAVVVGVPGRATCPKTAKKPGCEEKTAEEKPRESEFHAYGVSAGDRDPYAVSILELVRVVEAQSAEIRRLSGEVKALGGKAVDDVADFDRSKLWTSARNHKSEDGKASQ</sequence>
<dbReference type="InterPro" id="IPR011004">
    <property type="entry name" value="Trimer_LpxA-like_sf"/>
</dbReference>
<dbReference type="InterPro" id="IPR045304">
    <property type="entry name" value="LbH_SAT"/>
</dbReference>
<dbReference type="FunFam" id="2.160.10.10:FF:000007">
    <property type="entry name" value="Serine acetyltransferase"/>
    <property type="match status" value="1"/>
</dbReference>
<dbReference type="Gene3D" id="2.160.10.10">
    <property type="entry name" value="Hexapeptide repeat proteins"/>
    <property type="match status" value="1"/>
</dbReference>
<dbReference type="NCBIfam" id="TIGR01172">
    <property type="entry name" value="cysE"/>
    <property type="match status" value="1"/>
</dbReference>
<keyword evidence="4 7" id="KW-0808">Transferase</keyword>
<dbReference type="Gene3D" id="1.10.3130.10">
    <property type="entry name" value="serine acetyltransferase, domain 1"/>
    <property type="match status" value="1"/>
</dbReference>
<gene>
    <name evidence="7" type="primary">cysE</name>
    <name evidence="7" type="ORF">GBM96_03010</name>
</gene>
<evidence type="ECO:0000256" key="5">
    <source>
        <dbReference type="ARBA" id="ARBA00023315"/>
    </source>
</evidence>
<organism evidence="7 8">
    <name type="scientific">Sutterella seckii</name>
    <dbReference type="NCBI Taxonomy" id="1944635"/>
    <lineage>
        <taxon>Bacteria</taxon>
        <taxon>Pseudomonadati</taxon>
        <taxon>Pseudomonadota</taxon>
        <taxon>Betaproteobacteria</taxon>
        <taxon>Burkholderiales</taxon>
        <taxon>Sutterellaceae</taxon>
        <taxon>Sutterella</taxon>
    </lineage>
</organism>
<dbReference type="EC" id="2.3.1.30" evidence="2"/>
<dbReference type="PANTHER" id="PTHR42811">
    <property type="entry name" value="SERINE ACETYLTRANSFERASE"/>
    <property type="match status" value="1"/>
</dbReference>
<dbReference type="CDD" id="cd03354">
    <property type="entry name" value="LbH_SAT"/>
    <property type="match status" value="1"/>
</dbReference>
<reference evidence="7 8" key="1">
    <citation type="submission" date="2019-10" db="EMBL/GenBank/DDBJ databases">
        <title>Genome diversity of Sutterella seckii.</title>
        <authorList>
            <person name="Chaplin A.V."/>
            <person name="Sokolova S.R."/>
            <person name="Mosin K.A."/>
            <person name="Ivanova E.L."/>
            <person name="Kochetkova T.O."/>
            <person name="Goltsov A.Y."/>
            <person name="Trofimov D.Y."/>
            <person name="Efimov B.A."/>
        </authorList>
    </citation>
    <scope>NUCLEOTIDE SEQUENCE [LARGE SCALE GENOMIC DNA]</scope>
    <source>
        <strain evidence="7 8">ASD3426</strain>
    </source>
</reference>
<evidence type="ECO:0000256" key="1">
    <source>
        <dbReference type="ARBA" id="ARBA00007274"/>
    </source>
</evidence>
<evidence type="ECO:0000313" key="7">
    <source>
        <dbReference type="EMBL" id="KAB7652273.1"/>
    </source>
</evidence>
<dbReference type="AlphaFoldDB" id="A0AAI9SES4"/>
<comment type="catalytic activity">
    <reaction evidence="6">
        <text>L-serine + acetyl-CoA = O-acetyl-L-serine + CoA</text>
        <dbReference type="Rhea" id="RHEA:24560"/>
        <dbReference type="ChEBI" id="CHEBI:33384"/>
        <dbReference type="ChEBI" id="CHEBI:57287"/>
        <dbReference type="ChEBI" id="CHEBI:57288"/>
        <dbReference type="ChEBI" id="CHEBI:58340"/>
        <dbReference type="EC" id="2.3.1.30"/>
    </reaction>
</comment>
<dbReference type="SUPFAM" id="SSF51161">
    <property type="entry name" value="Trimeric LpxA-like enzymes"/>
    <property type="match status" value="1"/>
</dbReference>
<keyword evidence="5 7" id="KW-0012">Acyltransferase</keyword>
<keyword evidence="8" id="KW-1185">Reference proteome</keyword>
<evidence type="ECO:0000256" key="3">
    <source>
        <dbReference type="ARBA" id="ARBA00022605"/>
    </source>
</evidence>
<evidence type="ECO:0000256" key="2">
    <source>
        <dbReference type="ARBA" id="ARBA00013266"/>
    </source>
</evidence>
<dbReference type="GO" id="GO:0009001">
    <property type="term" value="F:serine O-acetyltransferase activity"/>
    <property type="evidence" value="ECO:0007669"/>
    <property type="project" value="UniProtKB-EC"/>
</dbReference>
<dbReference type="Proteomes" id="UP000469462">
    <property type="component" value="Unassembled WGS sequence"/>
</dbReference>
<dbReference type="InterPro" id="IPR042122">
    <property type="entry name" value="Ser_AcTrfase_N_sf"/>
</dbReference>
<dbReference type="NCBIfam" id="NF041874">
    <property type="entry name" value="EPS_EpsC"/>
    <property type="match status" value="1"/>
</dbReference>
<comment type="caution">
    <text evidence="7">The sequence shown here is derived from an EMBL/GenBank/DDBJ whole genome shotgun (WGS) entry which is preliminary data.</text>
</comment>
<accession>A0AAI9SES4</accession>
<evidence type="ECO:0000256" key="6">
    <source>
        <dbReference type="ARBA" id="ARBA00049486"/>
    </source>
</evidence>
<dbReference type="GO" id="GO:0005737">
    <property type="term" value="C:cytoplasm"/>
    <property type="evidence" value="ECO:0007669"/>
    <property type="project" value="InterPro"/>
</dbReference>
<name>A0AAI9SES4_9BURK</name>
<proteinExistence type="inferred from homology"/>